<protein>
    <submittedName>
        <fullName evidence="1">Uncharacterized protein</fullName>
    </submittedName>
</protein>
<dbReference type="AlphaFoldDB" id="A0A699XV09"/>
<evidence type="ECO:0000313" key="1">
    <source>
        <dbReference type="EMBL" id="GFD60791.1"/>
    </source>
</evidence>
<gene>
    <name evidence="1" type="ORF">Tci_932760</name>
</gene>
<organism evidence="1">
    <name type="scientific">Tanacetum cinerariifolium</name>
    <name type="common">Dalmatian daisy</name>
    <name type="synonym">Chrysanthemum cinerariifolium</name>
    <dbReference type="NCBI Taxonomy" id="118510"/>
    <lineage>
        <taxon>Eukaryota</taxon>
        <taxon>Viridiplantae</taxon>
        <taxon>Streptophyta</taxon>
        <taxon>Embryophyta</taxon>
        <taxon>Tracheophyta</taxon>
        <taxon>Spermatophyta</taxon>
        <taxon>Magnoliopsida</taxon>
        <taxon>eudicotyledons</taxon>
        <taxon>Gunneridae</taxon>
        <taxon>Pentapetalae</taxon>
        <taxon>asterids</taxon>
        <taxon>campanulids</taxon>
        <taxon>Asterales</taxon>
        <taxon>Asteraceae</taxon>
        <taxon>Asteroideae</taxon>
        <taxon>Anthemideae</taxon>
        <taxon>Anthemidinae</taxon>
        <taxon>Tanacetum</taxon>
    </lineage>
</organism>
<comment type="caution">
    <text evidence="1">The sequence shown here is derived from an EMBL/GenBank/DDBJ whole genome shotgun (WGS) entry which is preliminary data.</text>
</comment>
<proteinExistence type="predicted"/>
<accession>A0A699XV09</accession>
<feature type="non-terminal residue" evidence="1">
    <location>
        <position position="1"/>
    </location>
</feature>
<name>A0A699XV09_TANCI</name>
<sequence length="48" mass="4759">GSGNGPFATVSNAGGRVTSDAIRSILVFRSLFAALDGAAVAVIQHTGE</sequence>
<dbReference type="EMBL" id="BKCJ011882601">
    <property type="protein sequence ID" value="GFD60791.1"/>
    <property type="molecule type" value="Genomic_DNA"/>
</dbReference>
<reference evidence="1" key="1">
    <citation type="journal article" date="2019" name="Sci. Rep.">
        <title>Draft genome of Tanacetum cinerariifolium, the natural source of mosquito coil.</title>
        <authorList>
            <person name="Yamashiro T."/>
            <person name="Shiraishi A."/>
            <person name="Satake H."/>
            <person name="Nakayama K."/>
        </authorList>
    </citation>
    <scope>NUCLEOTIDE SEQUENCE</scope>
</reference>